<dbReference type="OrthoDB" id="7777654at2759"/>
<accession>A0A9N9IWF5</accession>
<dbReference type="Pfam" id="PF01593">
    <property type="entry name" value="Amino_oxidase"/>
    <property type="match status" value="1"/>
</dbReference>
<dbReference type="PANTHER" id="PTHR10742:SF342">
    <property type="entry name" value="AMINE OXIDASE"/>
    <property type="match status" value="1"/>
</dbReference>
<comment type="caution">
    <text evidence="2">The sequence shown here is derived from an EMBL/GenBank/DDBJ whole genome shotgun (WGS) entry which is preliminary data.</text>
</comment>
<dbReference type="EMBL" id="CAJVPZ010035598">
    <property type="protein sequence ID" value="CAG8749436.1"/>
    <property type="molecule type" value="Genomic_DNA"/>
</dbReference>
<dbReference type="InterPro" id="IPR002937">
    <property type="entry name" value="Amino_oxidase"/>
</dbReference>
<gene>
    <name evidence="2" type="ORF">RFULGI_LOCUS13489</name>
</gene>
<sequence length="242" mass="27623">YWKNSGKSVFKMFDHVIVTAPLGLVRHWDLPLNYAFAGKIFLQFKSRFWEKPPNETGANPTTSNVGIIGGITHTDLPIRQLIYPSYYQNMSADNPGVLLASYTFNNDAVKYGQFSEEERFELALKDLATIHGAIVYKEWIPGKKHNKAQYWSNDRTIGGAYAEYAVSQIKSLGAMMRPEESIHWSGEHTDLHWGWTVGALNSAVRVVREILLENLMGDKWSELNNTRLLKYWNGNLNAFEGY</sequence>
<reference evidence="2" key="1">
    <citation type="submission" date="2021-06" db="EMBL/GenBank/DDBJ databases">
        <authorList>
            <person name="Kallberg Y."/>
            <person name="Tangrot J."/>
            <person name="Rosling A."/>
        </authorList>
    </citation>
    <scope>NUCLEOTIDE SEQUENCE</scope>
    <source>
        <strain evidence="2">IN212</strain>
    </source>
</reference>
<dbReference type="PANTHER" id="PTHR10742">
    <property type="entry name" value="FLAVIN MONOAMINE OXIDASE"/>
    <property type="match status" value="1"/>
</dbReference>
<evidence type="ECO:0000259" key="1">
    <source>
        <dbReference type="Pfam" id="PF01593"/>
    </source>
</evidence>
<dbReference type="SUPFAM" id="SSF54373">
    <property type="entry name" value="FAD-linked reductases, C-terminal domain"/>
    <property type="match status" value="1"/>
</dbReference>
<dbReference type="Proteomes" id="UP000789396">
    <property type="component" value="Unassembled WGS sequence"/>
</dbReference>
<dbReference type="Gene3D" id="1.10.10.1620">
    <property type="match status" value="1"/>
</dbReference>
<dbReference type="Gene3D" id="3.90.660.10">
    <property type="match status" value="1"/>
</dbReference>
<dbReference type="InterPro" id="IPR050281">
    <property type="entry name" value="Flavin_monoamine_oxidase"/>
</dbReference>
<dbReference type="SUPFAM" id="SSF51905">
    <property type="entry name" value="FAD/NAD(P)-binding domain"/>
    <property type="match status" value="1"/>
</dbReference>
<dbReference type="GO" id="GO:0009063">
    <property type="term" value="P:amino acid catabolic process"/>
    <property type="evidence" value="ECO:0007669"/>
    <property type="project" value="TreeGrafter"/>
</dbReference>
<dbReference type="InterPro" id="IPR036188">
    <property type="entry name" value="FAD/NAD-bd_sf"/>
</dbReference>
<proteinExistence type="predicted"/>
<organism evidence="2 3">
    <name type="scientific">Racocetra fulgida</name>
    <dbReference type="NCBI Taxonomy" id="60492"/>
    <lineage>
        <taxon>Eukaryota</taxon>
        <taxon>Fungi</taxon>
        <taxon>Fungi incertae sedis</taxon>
        <taxon>Mucoromycota</taxon>
        <taxon>Glomeromycotina</taxon>
        <taxon>Glomeromycetes</taxon>
        <taxon>Diversisporales</taxon>
        <taxon>Gigasporaceae</taxon>
        <taxon>Racocetra</taxon>
    </lineage>
</organism>
<evidence type="ECO:0000313" key="2">
    <source>
        <dbReference type="EMBL" id="CAG8749436.1"/>
    </source>
</evidence>
<dbReference type="AlphaFoldDB" id="A0A9N9IWF5"/>
<feature type="non-terminal residue" evidence="2">
    <location>
        <position position="242"/>
    </location>
</feature>
<feature type="domain" description="Amine oxidase" evidence="1">
    <location>
        <begin position="9"/>
        <end position="211"/>
    </location>
</feature>
<protein>
    <submittedName>
        <fullName evidence="2">8087_t:CDS:1</fullName>
    </submittedName>
</protein>
<evidence type="ECO:0000313" key="3">
    <source>
        <dbReference type="Proteomes" id="UP000789396"/>
    </source>
</evidence>
<keyword evidence="3" id="KW-1185">Reference proteome</keyword>
<dbReference type="GO" id="GO:0001716">
    <property type="term" value="F:L-amino-acid oxidase activity"/>
    <property type="evidence" value="ECO:0007669"/>
    <property type="project" value="TreeGrafter"/>
</dbReference>
<name>A0A9N9IWF5_9GLOM</name>